<dbReference type="CDD" id="cd03801">
    <property type="entry name" value="GT4_PimA-like"/>
    <property type="match status" value="2"/>
</dbReference>
<protein>
    <recommendedName>
        <fullName evidence="3">Glycosyl transferase family 1 domain-containing protein</fullName>
    </recommendedName>
</protein>
<keyword evidence="2" id="KW-1185">Reference proteome</keyword>
<dbReference type="PANTHER" id="PTHR12526:SF600">
    <property type="entry name" value="GLYCOSYL TRANSFERASE GROUP 1"/>
    <property type="match status" value="1"/>
</dbReference>
<dbReference type="RefSeq" id="WP_054535997.1">
    <property type="nucleotide sequence ID" value="NZ_LGKP01000026.1"/>
</dbReference>
<dbReference type="Gene3D" id="3.40.50.2000">
    <property type="entry name" value="Glycogen Phosphorylase B"/>
    <property type="match status" value="2"/>
</dbReference>
<dbReference type="STRING" id="70996.SE18_18765"/>
<reference evidence="1 2" key="1">
    <citation type="submission" date="2015-07" db="EMBL/GenBank/DDBJ databases">
        <title>Whole genome sequence of Herpetosiphon geysericola DSM 7119.</title>
        <authorList>
            <person name="Hemp J."/>
            <person name="Ward L.M."/>
            <person name="Pace L.A."/>
            <person name="Fischer W.W."/>
        </authorList>
    </citation>
    <scope>NUCLEOTIDE SEQUENCE [LARGE SCALE GENOMIC DNA]</scope>
    <source>
        <strain evidence="1 2">DSM 7119</strain>
    </source>
</reference>
<evidence type="ECO:0008006" key="3">
    <source>
        <dbReference type="Google" id="ProtNLM"/>
    </source>
</evidence>
<dbReference type="Pfam" id="PF13692">
    <property type="entry name" value="Glyco_trans_1_4"/>
    <property type="match status" value="2"/>
</dbReference>
<gene>
    <name evidence="1" type="ORF">SE18_18765</name>
</gene>
<dbReference type="SUPFAM" id="SSF53756">
    <property type="entry name" value="UDP-Glycosyltransferase/glycogen phosphorylase"/>
    <property type="match status" value="2"/>
</dbReference>
<organism evidence="1 2">
    <name type="scientific">Herpetosiphon geysericola</name>
    <dbReference type="NCBI Taxonomy" id="70996"/>
    <lineage>
        <taxon>Bacteria</taxon>
        <taxon>Bacillati</taxon>
        <taxon>Chloroflexota</taxon>
        <taxon>Chloroflexia</taxon>
        <taxon>Herpetosiphonales</taxon>
        <taxon>Herpetosiphonaceae</taxon>
        <taxon>Herpetosiphon</taxon>
    </lineage>
</organism>
<dbReference type="OrthoDB" id="9797829at2"/>
<dbReference type="AlphaFoldDB" id="A0A0P6YPN6"/>
<evidence type="ECO:0000313" key="2">
    <source>
        <dbReference type="Proteomes" id="UP000050277"/>
    </source>
</evidence>
<dbReference type="Proteomes" id="UP000050277">
    <property type="component" value="Unassembled WGS sequence"/>
</dbReference>
<dbReference type="GO" id="GO:0016757">
    <property type="term" value="F:glycosyltransferase activity"/>
    <property type="evidence" value="ECO:0007669"/>
    <property type="project" value="TreeGrafter"/>
</dbReference>
<sequence length="828" mass="92093">MSQRQLNVVFWSGCGGETQRYRCQHAIDQLKHRGHKAQLFNQTDSAVISAIATADLVIAHRPKASHFWETVKQAAAGKPLVYETDDLLFDPRLVDSMPIVAESTGFERQFWRAYVLGNGPVFEQCQAAIVSTTPLAEAAKAFDKPVWTHRNVLGDDWLRWCEAAYQAREAHEHVTIGYFSGTFSHDADLRLIAPSLLSLLQQNPKLRLVLGGKITLPEVLAPVAAQIEQLPFVPLEELPSLMAQADIILAPLDVENAFTRCRSELKYLEAAALRLPVVASPIPAFAAAISHGNNGFLAATEAEWTSHLRSLVADAGLRQKLGQAAYEHVQRHYTIAAAAAEYEALLLMIIQRFATNAIQPASQPLISQFQRDLYFTDRSVHMITGCDIGNAGNYRCRHRQEQLEWFEMYSGVTSLYNEPFKIADSVKFGILILHRVALDSNIEALINAHQALGHPVIFDTDDLVFRTDLLHYIDAIKDWPADEVALYRDGVERYRKTMLLCDAVIVSTEPLAEQVRALDLNAYVVRNALSQNQINYAAPIATQRQAKPVAQANDQVIIGYFSGTATHNRDFEQVETALLHILAKHEHVRLRIVGPLQLSPAFDAVAARIERRDLVPLEQLADEIAAVDFALAPLELDNPFCQSKSEVKYMEAGLVGVPLIATPIEAFTHAITHGVNGMLAANEAEWIAALEAMVTDPALRQRLGREALADVYERYTPKARSRELHNALIQVWVMYARQMSLIKSNALLLGANKSLSNGTEVLVMHIDGLITSNQDLHYRVQELERGNAEAKAYAHQLEIQLQNIANGMLMQLSGKAKGLLKRLVNRKG</sequence>
<accession>A0A0P6YPN6</accession>
<evidence type="ECO:0000313" key="1">
    <source>
        <dbReference type="EMBL" id="KPL84921.1"/>
    </source>
</evidence>
<dbReference type="EMBL" id="LGKP01000026">
    <property type="protein sequence ID" value="KPL84921.1"/>
    <property type="molecule type" value="Genomic_DNA"/>
</dbReference>
<dbReference type="PANTHER" id="PTHR12526">
    <property type="entry name" value="GLYCOSYLTRANSFERASE"/>
    <property type="match status" value="1"/>
</dbReference>
<proteinExistence type="predicted"/>
<name>A0A0P6YPN6_9CHLR</name>
<comment type="caution">
    <text evidence="1">The sequence shown here is derived from an EMBL/GenBank/DDBJ whole genome shotgun (WGS) entry which is preliminary data.</text>
</comment>